<evidence type="ECO:0000313" key="2">
    <source>
        <dbReference type="Proteomes" id="UP000203229"/>
    </source>
</evidence>
<name>A0A222EQN2_9MOLU</name>
<dbReference type="RefSeq" id="WP_094049727.1">
    <property type="nucleotide sequence ID" value="NZ_CP022535.1"/>
</dbReference>
<accession>A0A222EQN2</accession>
<protein>
    <submittedName>
        <fullName evidence="1">Uncharacterized protein</fullName>
    </submittedName>
</protein>
<organism evidence="1 2">
    <name type="scientific">Spiroplasma corruscae</name>
    <dbReference type="NCBI Taxonomy" id="216934"/>
    <lineage>
        <taxon>Bacteria</taxon>
        <taxon>Bacillati</taxon>
        <taxon>Mycoplasmatota</taxon>
        <taxon>Mollicutes</taxon>
        <taxon>Entomoplasmatales</taxon>
        <taxon>Spiroplasmataceae</taxon>
        <taxon>Spiroplasma</taxon>
    </lineage>
</organism>
<dbReference type="KEGG" id="scou:SCORR_v1c09540"/>
<dbReference type="AlphaFoldDB" id="A0A222EQN2"/>
<dbReference type="Proteomes" id="UP000203229">
    <property type="component" value="Chromosome"/>
</dbReference>
<dbReference type="OrthoDB" id="9840664at2"/>
<keyword evidence="2" id="KW-1185">Reference proteome</keyword>
<reference evidence="1 2" key="1">
    <citation type="submission" date="2017-07" db="EMBL/GenBank/DDBJ databases">
        <title>Complete genome sequence of Spiroplasma corruscae EC-1 (DSM 19793).</title>
        <authorList>
            <person name="Tsai Y.-M."/>
            <person name="Lo W.-S."/>
            <person name="Kuo C.-H."/>
        </authorList>
    </citation>
    <scope>NUCLEOTIDE SEQUENCE [LARGE SCALE GENOMIC DNA]</scope>
    <source>
        <strain evidence="1 2">EC-1</strain>
    </source>
</reference>
<sequence>MDKVKDTIALGVYKLKLFVQQLVLTNGKDWLLDVVTGLLTGFSKFALDKIPVLNTLFKVPGSQWITNKLVIIPLSAKLATYC</sequence>
<dbReference type="EMBL" id="CP022535">
    <property type="protein sequence ID" value="ASP28726.1"/>
    <property type="molecule type" value="Genomic_DNA"/>
</dbReference>
<gene>
    <name evidence="1" type="ORF">SCORR_v1c09540</name>
</gene>
<evidence type="ECO:0000313" key="1">
    <source>
        <dbReference type="EMBL" id="ASP28726.1"/>
    </source>
</evidence>
<proteinExistence type="predicted"/>